<proteinExistence type="predicted"/>
<dbReference type="EMBL" id="JANJYJ010000003">
    <property type="protein sequence ID" value="KAK3222077.1"/>
    <property type="molecule type" value="Genomic_DNA"/>
</dbReference>
<dbReference type="Proteomes" id="UP001281410">
    <property type="component" value="Unassembled WGS sequence"/>
</dbReference>
<comment type="caution">
    <text evidence="1">The sequence shown here is derived from an EMBL/GenBank/DDBJ whole genome shotgun (WGS) entry which is preliminary data.</text>
</comment>
<keyword evidence="2" id="KW-1185">Reference proteome</keyword>
<organism evidence="1 2">
    <name type="scientific">Dipteronia sinensis</name>
    <dbReference type="NCBI Taxonomy" id="43782"/>
    <lineage>
        <taxon>Eukaryota</taxon>
        <taxon>Viridiplantae</taxon>
        <taxon>Streptophyta</taxon>
        <taxon>Embryophyta</taxon>
        <taxon>Tracheophyta</taxon>
        <taxon>Spermatophyta</taxon>
        <taxon>Magnoliopsida</taxon>
        <taxon>eudicotyledons</taxon>
        <taxon>Gunneridae</taxon>
        <taxon>Pentapetalae</taxon>
        <taxon>rosids</taxon>
        <taxon>malvids</taxon>
        <taxon>Sapindales</taxon>
        <taxon>Sapindaceae</taxon>
        <taxon>Hippocastanoideae</taxon>
        <taxon>Acereae</taxon>
        <taxon>Dipteronia</taxon>
    </lineage>
</organism>
<name>A0AAE0AQB5_9ROSI</name>
<accession>A0AAE0AQB5</accession>
<gene>
    <name evidence="1" type="ORF">Dsin_009102</name>
</gene>
<sequence>MWSGGKGYHSRCCLLRHEFKTHQRQWWKGYNGWVVMEYSFEEETDFSDSEFTEYAEKQYEDLKADKYKVNVKGRLRCLFCPGKKKQD</sequence>
<reference evidence="1" key="1">
    <citation type="journal article" date="2023" name="Plant J.">
        <title>Genome sequences and population genomics provide insights into the demographic history, inbreeding, and mutation load of two 'living fossil' tree species of Dipteronia.</title>
        <authorList>
            <person name="Feng Y."/>
            <person name="Comes H.P."/>
            <person name="Chen J."/>
            <person name="Zhu S."/>
            <person name="Lu R."/>
            <person name="Zhang X."/>
            <person name="Li P."/>
            <person name="Qiu J."/>
            <person name="Olsen K.M."/>
            <person name="Qiu Y."/>
        </authorList>
    </citation>
    <scope>NUCLEOTIDE SEQUENCE</scope>
    <source>
        <strain evidence="1">NBL</strain>
    </source>
</reference>
<evidence type="ECO:0000313" key="2">
    <source>
        <dbReference type="Proteomes" id="UP001281410"/>
    </source>
</evidence>
<protein>
    <submittedName>
        <fullName evidence="1">Uncharacterized protein</fullName>
    </submittedName>
</protein>
<dbReference type="AlphaFoldDB" id="A0AAE0AQB5"/>
<evidence type="ECO:0000313" key="1">
    <source>
        <dbReference type="EMBL" id="KAK3222077.1"/>
    </source>
</evidence>